<reference evidence="1" key="1">
    <citation type="journal article" date="2014" name="Front. Microbiol.">
        <title>High frequency of phylogenetically diverse reductive dehalogenase-homologous genes in deep subseafloor sedimentary metagenomes.</title>
        <authorList>
            <person name="Kawai M."/>
            <person name="Futagami T."/>
            <person name="Toyoda A."/>
            <person name="Takaki Y."/>
            <person name="Nishi S."/>
            <person name="Hori S."/>
            <person name="Arai W."/>
            <person name="Tsubouchi T."/>
            <person name="Morono Y."/>
            <person name="Uchiyama I."/>
            <person name="Ito T."/>
            <person name="Fujiyama A."/>
            <person name="Inagaki F."/>
            <person name="Takami H."/>
        </authorList>
    </citation>
    <scope>NUCLEOTIDE SEQUENCE</scope>
    <source>
        <strain evidence="1">Expedition CK06-06</strain>
    </source>
</reference>
<feature type="non-terminal residue" evidence="1">
    <location>
        <position position="218"/>
    </location>
</feature>
<protein>
    <submittedName>
        <fullName evidence="1">Uncharacterized protein</fullName>
    </submittedName>
</protein>
<name>X1RSE2_9ZZZZ</name>
<dbReference type="EMBL" id="BARW01007011">
    <property type="protein sequence ID" value="GAI83647.1"/>
    <property type="molecule type" value="Genomic_DNA"/>
</dbReference>
<accession>X1RSE2</accession>
<organism evidence="1">
    <name type="scientific">marine sediment metagenome</name>
    <dbReference type="NCBI Taxonomy" id="412755"/>
    <lineage>
        <taxon>unclassified sequences</taxon>
        <taxon>metagenomes</taxon>
        <taxon>ecological metagenomes</taxon>
    </lineage>
</organism>
<comment type="caution">
    <text evidence="1">The sequence shown here is derived from an EMBL/GenBank/DDBJ whole genome shotgun (WGS) entry which is preliminary data.</text>
</comment>
<sequence>MNWAALVANIASKIPIERVLFPPRDSAKSLENFAATMRSPTPPKTAPVSENIASTITTEQEEAVTVPAPAARYDLPTSEETAQTLKRRLGKELYRAELDLSNKLRIAGKPCDCLDSKHTLMLEAAAEELIAQEPDNTVYPEIMDWINRNQTKVTIEAISSGQYDEEYPRMAAEFKGFRKRIMGTTVLTAMVEPKEQITLEEAKKIAAEEVVKEVEEKW</sequence>
<dbReference type="AlphaFoldDB" id="X1RSE2"/>
<gene>
    <name evidence="1" type="ORF">S12H4_14674</name>
</gene>
<proteinExistence type="predicted"/>
<evidence type="ECO:0000313" key="1">
    <source>
        <dbReference type="EMBL" id="GAI83647.1"/>
    </source>
</evidence>